<feature type="region of interest" description="Disordered" evidence="1">
    <location>
        <begin position="99"/>
        <end position="127"/>
    </location>
</feature>
<feature type="region of interest" description="Disordered" evidence="1">
    <location>
        <begin position="716"/>
        <end position="743"/>
    </location>
</feature>
<sequence length="1289" mass="146879">MAVKPCCCVLRRLFLTLLIAGSLLALISLFTPMPVCQGCPSGYAADKASSLKQHQRTCHHFLAAQRRLLDLRKQLPAQTREHLKGASLQERKAKMLEIREPLQMRASQSSTTANSAIDVDSKMEDPVAGELPDPNVQPMDVDPPSPPPGISIWGTLSPLQIPETTPNPPTISLNPNIEPNMYRQSNLPYLLLQQAKMVYTVRCLVSGSSSETQFQPLQTALDCCNDIYIVHPVADDPLPLKELRNVHKNASHELLSNWQHTGSTTKSDAEVDRLVETLKNPAFSLDEIKTFKAARVNRQLDKADAHHLSGFRQTPVKIEYHFSPFELYHTNKSGNQEQVYSELYNTKAFIKEHDRVQQAPTDDANCKLEKVVAGMMFWSDSTHLANFGTAKLWPIYMFLGNLSKYVRAHPTAGACHHVAYIPSLSDAFEDMMKIFHAKWGTQKKEILTHCRRELMHAVWKHLLDDEFLHAYKYRIVVQCHDGVKRRIYPRIFTYSADYPEKVLLATIKDKGLCPCPRCLIPKSKLNDMGKLNDLKYRAQNPRTYLKSLVSRAREIIYTQGAKIGGAAVDRLLRATSSVPTTNAFVDRLDNFDVHQMLVVDFMHEFELGVYRRIPSFGTTIRKFANNASEMKKLAARDFEDLLQCSIPVFEGLLPEPHNSRLLKVLFRMAEFHGFAKLRMHTDSSVKHLEKLTTELGKLVRDFEKSTCSEFETFELPRETEARRRRQQQQAPAGQNSSAGPTHAKKRKLNLFTYKWHALGDYFRSIFLFGGLDGFSTQVGELAHRLVKRLYGLTNKRNAEKQIARRYRHMEKAEQAYKRHAKQAKQRQGGCSTDLPMSTDMNDMDHDMRYHISSSLNKPIKLSQLVTDGRGDPAYKDFMSKLRDHVLGRLLKRDFDGDTHESFSDADRNSVIFKDSRCYSVQTCHINYTSYNIQRESDTITLQRRPDVILKAPPPEDFENEAEPERFWYARVLGIYHAKVSSLHPQVQGGREYRNMDFLFVRWFGYEQHYKYGFKDARLPKIGFVSAADNFAFGFLDPRHVIRAVHLIPSFVDGRTSDLLPVPKSHGQPPDEIDDWANFYVNVFQDRDMMMRHFGGGIGHLSGHDSRIPSSLHDEDNLDDENEDEGDPEEHFDPECKGKSSPEAKLIIRLSPDTEAGEVNDEVLEELQRQDTEADKNPESIDDDGDGEEEDSSSESDSDESTGSAASDDGDDGYASMGSQQQRIVVTWVRIPYNMATSPLRVVTGIVLLWLTRNSSNLFPFTKRLTYDFYHTSLSDDGKRVVVMSRLRCN</sequence>
<evidence type="ECO:0000313" key="3">
    <source>
        <dbReference type="Proteomes" id="UP000807306"/>
    </source>
</evidence>
<keyword evidence="3" id="KW-1185">Reference proteome</keyword>
<feature type="compositionally biased region" description="Polar residues" evidence="1">
    <location>
        <begin position="105"/>
        <end position="115"/>
    </location>
</feature>
<evidence type="ECO:0000313" key="2">
    <source>
        <dbReference type="EMBL" id="KAF9532139.1"/>
    </source>
</evidence>
<name>A0A9P6ENF9_9AGAR</name>
<reference evidence="2" key="1">
    <citation type="submission" date="2020-11" db="EMBL/GenBank/DDBJ databases">
        <authorList>
            <consortium name="DOE Joint Genome Institute"/>
            <person name="Ahrendt S."/>
            <person name="Riley R."/>
            <person name="Andreopoulos W."/>
            <person name="Labutti K."/>
            <person name="Pangilinan J."/>
            <person name="Ruiz-Duenas F.J."/>
            <person name="Barrasa J.M."/>
            <person name="Sanchez-Garcia M."/>
            <person name="Camarero S."/>
            <person name="Miyauchi S."/>
            <person name="Serrano A."/>
            <person name="Linde D."/>
            <person name="Babiker R."/>
            <person name="Drula E."/>
            <person name="Ayuso-Fernandez I."/>
            <person name="Pacheco R."/>
            <person name="Padilla G."/>
            <person name="Ferreira P."/>
            <person name="Barriuso J."/>
            <person name="Kellner H."/>
            <person name="Castanera R."/>
            <person name="Alfaro M."/>
            <person name="Ramirez L."/>
            <person name="Pisabarro A.G."/>
            <person name="Kuo A."/>
            <person name="Tritt A."/>
            <person name="Lipzen A."/>
            <person name="He G."/>
            <person name="Yan M."/>
            <person name="Ng V."/>
            <person name="Cullen D."/>
            <person name="Martin F."/>
            <person name="Rosso M.-N."/>
            <person name="Henrissat B."/>
            <person name="Hibbett D."/>
            <person name="Martinez A.T."/>
            <person name="Grigoriev I.V."/>
        </authorList>
    </citation>
    <scope>NUCLEOTIDE SEQUENCE</scope>
    <source>
        <strain evidence="2">CBS 506.95</strain>
    </source>
</reference>
<feature type="compositionally biased region" description="Acidic residues" evidence="1">
    <location>
        <begin position="1179"/>
        <end position="1199"/>
    </location>
</feature>
<comment type="caution">
    <text evidence="2">The sequence shown here is derived from an EMBL/GenBank/DDBJ whole genome shotgun (WGS) entry which is preliminary data.</text>
</comment>
<feature type="compositionally biased region" description="Acidic residues" evidence="1">
    <location>
        <begin position="1115"/>
        <end position="1127"/>
    </location>
</feature>
<gene>
    <name evidence="2" type="ORF">CPB83DRAFT_832803</name>
</gene>
<proteinExistence type="predicted"/>
<dbReference type="OrthoDB" id="3183767at2759"/>
<dbReference type="InterPro" id="IPR041078">
    <property type="entry name" value="Plavaka"/>
</dbReference>
<dbReference type="EMBL" id="MU157832">
    <property type="protein sequence ID" value="KAF9532139.1"/>
    <property type="molecule type" value="Genomic_DNA"/>
</dbReference>
<feature type="region of interest" description="Disordered" evidence="1">
    <location>
        <begin position="1167"/>
        <end position="1217"/>
    </location>
</feature>
<feature type="compositionally biased region" description="Basic and acidic residues" evidence="1">
    <location>
        <begin position="1104"/>
        <end position="1114"/>
    </location>
</feature>
<feature type="compositionally biased region" description="Basic and acidic residues" evidence="1">
    <location>
        <begin position="1128"/>
        <end position="1141"/>
    </location>
</feature>
<dbReference type="Proteomes" id="UP000807306">
    <property type="component" value="Unassembled WGS sequence"/>
</dbReference>
<feature type="compositionally biased region" description="Basic and acidic residues" evidence="1">
    <location>
        <begin position="1167"/>
        <end position="1178"/>
    </location>
</feature>
<evidence type="ECO:0000256" key="1">
    <source>
        <dbReference type="SAM" id="MobiDB-lite"/>
    </source>
</evidence>
<feature type="compositionally biased region" description="Low complexity" evidence="1">
    <location>
        <begin position="1200"/>
        <end position="1217"/>
    </location>
</feature>
<organism evidence="2 3">
    <name type="scientific">Crepidotus variabilis</name>
    <dbReference type="NCBI Taxonomy" id="179855"/>
    <lineage>
        <taxon>Eukaryota</taxon>
        <taxon>Fungi</taxon>
        <taxon>Dikarya</taxon>
        <taxon>Basidiomycota</taxon>
        <taxon>Agaricomycotina</taxon>
        <taxon>Agaricomycetes</taxon>
        <taxon>Agaricomycetidae</taxon>
        <taxon>Agaricales</taxon>
        <taxon>Agaricineae</taxon>
        <taxon>Crepidotaceae</taxon>
        <taxon>Crepidotus</taxon>
    </lineage>
</organism>
<accession>A0A9P6ENF9</accession>
<dbReference type="Pfam" id="PF18759">
    <property type="entry name" value="Plavaka"/>
    <property type="match status" value="1"/>
</dbReference>
<feature type="compositionally biased region" description="Polar residues" evidence="1">
    <location>
        <begin position="730"/>
        <end position="739"/>
    </location>
</feature>
<protein>
    <submittedName>
        <fullName evidence="2">Uncharacterized protein</fullName>
    </submittedName>
</protein>
<feature type="region of interest" description="Disordered" evidence="1">
    <location>
        <begin position="1104"/>
        <end position="1142"/>
    </location>
</feature>